<dbReference type="Pfam" id="PF00106">
    <property type="entry name" value="adh_short"/>
    <property type="match status" value="1"/>
</dbReference>
<dbReference type="InterPro" id="IPR002347">
    <property type="entry name" value="SDR_fam"/>
</dbReference>
<dbReference type="GO" id="GO:0016491">
    <property type="term" value="F:oxidoreductase activity"/>
    <property type="evidence" value="ECO:0007669"/>
    <property type="project" value="UniProtKB-KW"/>
</dbReference>
<dbReference type="PRINTS" id="PR00081">
    <property type="entry name" value="GDHRDH"/>
</dbReference>
<dbReference type="PANTHER" id="PTHR43669:SF3">
    <property type="entry name" value="ALCOHOL DEHYDROGENASE, PUTATIVE (AFU_ORTHOLOGUE AFUA_3G03445)-RELATED"/>
    <property type="match status" value="1"/>
</dbReference>
<dbReference type="Proteomes" id="UP000267003">
    <property type="component" value="Unassembled WGS sequence"/>
</dbReference>
<evidence type="ECO:0000256" key="2">
    <source>
        <dbReference type="ARBA" id="ARBA00023002"/>
    </source>
</evidence>
<comment type="caution">
    <text evidence="5">The sequence shown here is derived from an EMBL/GenBank/DDBJ whole genome shotgun (WGS) entry which is preliminary data.</text>
</comment>
<dbReference type="InterPro" id="IPR036291">
    <property type="entry name" value="NAD(P)-bd_dom_sf"/>
</dbReference>
<evidence type="ECO:0000256" key="1">
    <source>
        <dbReference type="ARBA" id="ARBA00006484"/>
    </source>
</evidence>
<evidence type="ECO:0000256" key="3">
    <source>
        <dbReference type="RuleBase" id="RU000363"/>
    </source>
</evidence>
<accession>A0A3A8RB57</accession>
<dbReference type="PANTHER" id="PTHR43669">
    <property type="entry name" value="5-KETO-D-GLUCONATE 5-REDUCTASE"/>
    <property type="match status" value="1"/>
</dbReference>
<dbReference type="SUPFAM" id="SSF51735">
    <property type="entry name" value="NAD(P)-binding Rossmann-fold domains"/>
    <property type="match status" value="1"/>
</dbReference>
<dbReference type="CDD" id="cd05233">
    <property type="entry name" value="SDR_c"/>
    <property type="match status" value="1"/>
</dbReference>
<protein>
    <submittedName>
        <fullName evidence="5">SDR family oxidoreductase</fullName>
    </submittedName>
</protein>
<dbReference type="RefSeq" id="WP_120553382.1">
    <property type="nucleotide sequence ID" value="NZ_RAWK01000003.1"/>
</dbReference>
<dbReference type="SMART" id="SM00822">
    <property type="entry name" value="PKS_KR"/>
    <property type="match status" value="1"/>
</dbReference>
<reference evidence="6" key="1">
    <citation type="submission" date="2018-09" db="EMBL/GenBank/DDBJ databases">
        <authorList>
            <person name="Livingstone P.G."/>
            <person name="Whitworth D.E."/>
        </authorList>
    </citation>
    <scope>NUCLEOTIDE SEQUENCE [LARGE SCALE GENOMIC DNA]</scope>
    <source>
        <strain evidence="6">AB050A</strain>
    </source>
</reference>
<dbReference type="PRINTS" id="PR00080">
    <property type="entry name" value="SDRFAMILY"/>
</dbReference>
<gene>
    <name evidence="5" type="ORF">D7W81_00835</name>
</gene>
<comment type="similarity">
    <text evidence="1 3">Belongs to the short-chain dehydrogenases/reductases (SDR) family.</text>
</comment>
<dbReference type="AlphaFoldDB" id="A0A3A8RB57"/>
<dbReference type="OrthoDB" id="9793825at2"/>
<name>A0A3A8RB57_9BACT</name>
<organism evidence="5 6">
    <name type="scientific">Corallococcus aberystwythensis</name>
    <dbReference type="NCBI Taxonomy" id="2316722"/>
    <lineage>
        <taxon>Bacteria</taxon>
        <taxon>Pseudomonadati</taxon>
        <taxon>Myxococcota</taxon>
        <taxon>Myxococcia</taxon>
        <taxon>Myxococcales</taxon>
        <taxon>Cystobacterineae</taxon>
        <taxon>Myxococcaceae</taxon>
        <taxon>Corallococcus</taxon>
    </lineage>
</organism>
<feature type="domain" description="Ketoreductase" evidence="4">
    <location>
        <begin position="4"/>
        <end position="165"/>
    </location>
</feature>
<keyword evidence="6" id="KW-1185">Reference proteome</keyword>
<dbReference type="Gene3D" id="3.40.50.720">
    <property type="entry name" value="NAD(P)-binding Rossmann-like Domain"/>
    <property type="match status" value="1"/>
</dbReference>
<keyword evidence="2" id="KW-0560">Oxidoreductase</keyword>
<evidence type="ECO:0000259" key="4">
    <source>
        <dbReference type="SMART" id="SM00822"/>
    </source>
</evidence>
<sequence length="222" mass="23825">MSTRNVIVVGGTGDIGRAVTDKLRAEGLRVVCAANDVATETSDTLKVDVTREDSVRALFDKAAALGPLSVLVNCAGVGVFTPLHETSLEDWQRTLDVNLTGTFLCAREAFRRMKSHGGGRIIHIGSVSDHLTLPMNGAYAATKHGVRGLTGVLNAEGHTFGIRATLLSLGAVYTSFWKSRPEFSPADMLSVEDVAQCVWETSIKPLNVRVDEVRLVPPRGVL</sequence>
<evidence type="ECO:0000313" key="6">
    <source>
        <dbReference type="Proteomes" id="UP000267003"/>
    </source>
</evidence>
<dbReference type="EMBL" id="RAWK01000003">
    <property type="protein sequence ID" value="RKH74532.1"/>
    <property type="molecule type" value="Genomic_DNA"/>
</dbReference>
<proteinExistence type="inferred from homology"/>
<dbReference type="InterPro" id="IPR057326">
    <property type="entry name" value="KR_dom"/>
</dbReference>
<evidence type="ECO:0000313" key="5">
    <source>
        <dbReference type="EMBL" id="RKH74532.1"/>
    </source>
</evidence>